<evidence type="ECO:0000313" key="4">
    <source>
        <dbReference type="Proteomes" id="UP000541444"/>
    </source>
</evidence>
<dbReference type="InterPro" id="IPR026960">
    <property type="entry name" value="RVT-Znf"/>
</dbReference>
<feature type="domain" description="Reverse transcriptase zinc-binding" evidence="2">
    <location>
        <begin position="126"/>
        <end position="181"/>
    </location>
</feature>
<dbReference type="EMBL" id="JACGCM010002208">
    <property type="protein sequence ID" value="KAF6143323.1"/>
    <property type="molecule type" value="Genomic_DNA"/>
</dbReference>
<evidence type="ECO:0000313" key="3">
    <source>
        <dbReference type="EMBL" id="KAF6143323.1"/>
    </source>
</evidence>
<name>A0A7J7LL41_9MAGN</name>
<dbReference type="PANTHER" id="PTHR47723">
    <property type="entry name" value="OS05G0353850 PROTEIN"/>
    <property type="match status" value="1"/>
</dbReference>
<dbReference type="GO" id="GO:0003676">
    <property type="term" value="F:nucleic acid binding"/>
    <property type="evidence" value="ECO:0007669"/>
    <property type="project" value="InterPro"/>
</dbReference>
<dbReference type="InterPro" id="IPR002156">
    <property type="entry name" value="RNaseH_domain"/>
</dbReference>
<evidence type="ECO:0008006" key="5">
    <source>
        <dbReference type="Google" id="ProtNLM"/>
    </source>
</evidence>
<dbReference type="SUPFAM" id="SSF53098">
    <property type="entry name" value="Ribonuclease H-like"/>
    <property type="match status" value="1"/>
</dbReference>
<feature type="domain" description="RNase H type-1" evidence="1">
    <location>
        <begin position="227"/>
        <end position="342"/>
    </location>
</feature>
<evidence type="ECO:0000259" key="1">
    <source>
        <dbReference type="Pfam" id="PF13456"/>
    </source>
</evidence>
<evidence type="ECO:0000259" key="2">
    <source>
        <dbReference type="Pfam" id="PF13966"/>
    </source>
</evidence>
<sequence>MRAKFIAKAGNFLIITKGSSIWAGVRGALEDVSAHSGWVIGDGDFIDLWRDNWCSPLSLKDMINDDAIPWSDLKAKVSYIITEGRWSIPNNLQLIFDRFGVDIHTIKINHHKPDRRVWKPDLIGKFSAKGAFEFIRNKGQPNWWFKFLFRRAIHPRISMWGWRLCHGKLPTDDNVQKKGITLGYMNNSLADLSILHKIGVPLHPGIKLKVSSYFWELPNHDEIKINSDKAARGNPRKGGIGCIFRDSEGKVLSSLVQGLGLVTNYTAEGKAIIKGVELAASNDWLIAWVESDSKSAVKAFNSDNIPWTLEPEWANAKRTMQQIRISATWREANFSTDALSKRGAYLQDGLCEFRLGF</sequence>
<dbReference type="InterPro" id="IPR044730">
    <property type="entry name" value="RNase_H-like_dom_plant"/>
</dbReference>
<proteinExistence type="predicted"/>
<accession>A0A7J7LL41</accession>
<dbReference type="CDD" id="cd06222">
    <property type="entry name" value="RNase_H_like"/>
    <property type="match status" value="1"/>
</dbReference>
<dbReference type="AlphaFoldDB" id="A0A7J7LL41"/>
<dbReference type="Pfam" id="PF13456">
    <property type="entry name" value="RVT_3"/>
    <property type="match status" value="1"/>
</dbReference>
<dbReference type="OrthoDB" id="1668700at2759"/>
<dbReference type="GO" id="GO:0004523">
    <property type="term" value="F:RNA-DNA hybrid ribonuclease activity"/>
    <property type="evidence" value="ECO:0007669"/>
    <property type="project" value="InterPro"/>
</dbReference>
<dbReference type="PANTHER" id="PTHR47723:SF19">
    <property type="entry name" value="POLYNUCLEOTIDYL TRANSFERASE, RIBONUCLEASE H-LIKE SUPERFAMILY PROTEIN"/>
    <property type="match status" value="1"/>
</dbReference>
<dbReference type="Gene3D" id="3.30.420.10">
    <property type="entry name" value="Ribonuclease H-like superfamily/Ribonuclease H"/>
    <property type="match status" value="1"/>
</dbReference>
<comment type="caution">
    <text evidence="3">The sequence shown here is derived from an EMBL/GenBank/DDBJ whole genome shotgun (WGS) entry which is preliminary data.</text>
</comment>
<reference evidence="3 4" key="1">
    <citation type="journal article" date="2020" name="IScience">
        <title>Genome Sequencing of the Endangered Kingdonia uniflora (Circaeasteraceae, Ranunculales) Reveals Potential Mechanisms of Evolutionary Specialization.</title>
        <authorList>
            <person name="Sun Y."/>
            <person name="Deng T."/>
            <person name="Zhang A."/>
            <person name="Moore M.J."/>
            <person name="Landis J.B."/>
            <person name="Lin N."/>
            <person name="Zhang H."/>
            <person name="Zhang X."/>
            <person name="Huang J."/>
            <person name="Zhang X."/>
            <person name="Sun H."/>
            <person name="Wang H."/>
        </authorList>
    </citation>
    <scope>NUCLEOTIDE SEQUENCE [LARGE SCALE GENOMIC DNA]</scope>
    <source>
        <strain evidence="3">TB1705</strain>
        <tissue evidence="3">Leaf</tissue>
    </source>
</reference>
<dbReference type="InterPro" id="IPR012337">
    <property type="entry name" value="RNaseH-like_sf"/>
</dbReference>
<gene>
    <name evidence="3" type="ORF">GIB67_039106</name>
</gene>
<dbReference type="Proteomes" id="UP000541444">
    <property type="component" value="Unassembled WGS sequence"/>
</dbReference>
<dbReference type="InterPro" id="IPR053151">
    <property type="entry name" value="RNase_H-like"/>
</dbReference>
<keyword evidence="4" id="KW-1185">Reference proteome</keyword>
<dbReference type="InterPro" id="IPR036397">
    <property type="entry name" value="RNaseH_sf"/>
</dbReference>
<organism evidence="3 4">
    <name type="scientific">Kingdonia uniflora</name>
    <dbReference type="NCBI Taxonomy" id="39325"/>
    <lineage>
        <taxon>Eukaryota</taxon>
        <taxon>Viridiplantae</taxon>
        <taxon>Streptophyta</taxon>
        <taxon>Embryophyta</taxon>
        <taxon>Tracheophyta</taxon>
        <taxon>Spermatophyta</taxon>
        <taxon>Magnoliopsida</taxon>
        <taxon>Ranunculales</taxon>
        <taxon>Circaeasteraceae</taxon>
        <taxon>Kingdonia</taxon>
    </lineage>
</organism>
<dbReference type="Pfam" id="PF13966">
    <property type="entry name" value="zf-RVT"/>
    <property type="match status" value="1"/>
</dbReference>
<protein>
    <recommendedName>
        <fullName evidence="5">RNase H type-1 domain-containing protein</fullName>
    </recommendedName>
</protein>